<protein>
    <submittedName>
        <fullName evidence="1">Uncharacterized protein</fullName>
    </submittedName>
</protein>
<dbReference type="AlphaFoldDB" id="A0A075HEZ3"/>
<dbReference type="EMBL" id="KF901002">
    <property type="protein sequence ID" value="AIF14484.1"/>
    <property type="molecule type" value="Genomic_DNA"/>
</dbReference>
<organism evidence="1">
    <name type="scientific">uncultured marine group II/III euryarchaeote KM3_67_D09</name>
    <dbReference type="NCBI Taxonomy" id="1456483"/>
    <lineage>
        <taxon>Archaea</taxon>
        <taxon>Methanobacteriati</taxon>
        <taxon>Methanobacteriota</taxon>
        <taxon>environmental samples</taxon>
    </lineage>
</organism>
<name>A0A075HEZ3_9EURY</name>
<accession>A0A075HEZ3</accession>
<sequence length="188" mass="20924">MVDGLTDVIDWECSVEFVLILKWIMPLSEGSAPGIKPAIHDVGLAHHLTRTIASWTIELDVVDVWSMQLGRHRRASCLHFLHLSDAADAVLYSTIRADPNRNRCAPISLAADCPILDVGQPLSHTLLTSPIRSPFDLRIVLHDLLLDSSHSHEPTVHGVVQQWVIRAPAMWVIVSVNMLSIQRILVCK</sequence>
<proteinExistence type="predicted"/>
<evidence type="ECO:0000313" key="1">
    <source>
        <dbReference type="EMBL" id="AIF14484.1"/>
    </source>
</evidence>
<reference evidence="1" key="1">
    <citation type="journal article" date="2014" name="Genome Biol. Evol.">
        <title>Pangenome evidence for extensive interdomain horizontal transfer affecting lineage core and shell genes in uncultured planktonic thaumarchaeota and euryarchaeota.</title>
        <authorList>
            <person name="Deschamps P."/>
            <person name="Zivanovic Y."/>
            <person name="Moreira D."/>
            <person name="Rodriguez-Valera F."/>
            <person name="Lopez-Garcia P."/>
        </authorList>
    </citation>
    <scope>NUCLEOTIDE SEQUENCE</scope>
</reference>